<organism evidence="1">
    <name type="scientific">marine sediment metagenome</name>
    <dbReference type="NCBI Taxonomy" id="412755"/>
    <lineage>
        <taxon>unclassified sequences</taxon>
        <taxon>metagenomes</taxon>
        <taxon>ecological metagenomes</taxon>
    </lineage>
</organism>
<proteinExistence type="predicted"/>
<evidence type="ECO:0000313" key="1">
    <source>
        <dbReference type="EMBL" id="GAI46947.1"/>
    </source>
</evidence>
<name>X1NSC6_9ZZZZ</name>
<accession>X1NSC6</accession>
<sequence>PDIEVEVVGLNRKKIKAKIFLPANETIKICQNKIEFNKLMEEKNIPVTKILFLFLDIIQNLLILYIQGYL</sequence>
<dbReference type="AlphaFoldDB" id="X1NSC6"/>
<reference evidence="1" key="1">
    <citation type="journal article" date="2014" name="Front. Microbiol.">
        <title>High frequency of phylogenetically diverse reductive dehalogenase-homologous genes in deep subseafloor sedimentary metagenomes.</title>
        <authorList>
            <person name="Kawai M."/>
            <person name="Futagami T."/>
            <person name="Toyoda A."/>
            <person name="Takaki Y."/>
            <person name="Nishi S."/>
            <person name="Hori S."/>
            <person name="Arai W."/>
            <person name="Tsubouchi T."/>
            <person name="Morono Y."/>
            <person name="Uchiyama I."/>
            <person name="Ito T."/>
            <person name="Fujiyama A."/>
            <person name="Inagaki F."/>
            <person name="Takami H."/>
        </authorList>
    </citation>
    <scope>NUCLEOTIDE SEQUENCE</scope>
    <source>
        <strain evidence="1">Expedition CK06-06</strain>
    </source>
</reference>
<dbReference type="EMBL" id="BARV01040905">
    <property type="protein sequence ID" value="GAI46947.1"/>
    <property type="molecule type" value="Genomic_DNA"/>
</dbReference>
<feature type="non-terminal residue" evidence="1">
    <location>
        <position position="1"/>
    </location>
</feature>
<gene>
    <name evidence="1" type="ORF">S06H3_62154</name>
</gene>
<comment type="caution">
    <text evidence="1">The sequence shown here is derived from an EMBL/GenBank/DDBJ whole genome shotgun (WGS) entry which is preliminary data.</text>
</comment>
<protein>
    <submittedName>
        <fullName evidence="1">Uncharacterized protein</fullName>
    </submittedName>
</protein>